<dbReference type="OrthoDB" id="10021397at2759"/>
<keyword evidence="3" id="KW-0813">Transport</keyword>
<feature type="transmembrane region" description="Helical" evidence="8">
    <location>
        <begin position="371"/>
        <end position="389"/>
    </location>
</feature>
<evidence type="ECO:0000313" key="10">
    <source>
        <dbReference type="Proteomes" id="UP001138500"/>
    </source>
</evidence>
<dbReference type="GO" id="GO:0022857">
    <property type="term" value="F:transmembrane transporter activity"/>
    <property type="evidence" value="ECO:0007669"/>
    <property type="project" value="InterPro"/>
</dbReference>
<dbReference type="EMBL" id="RIBY02002400">
    <property type="protein sequence ID" value="KAH9816995.1"/>
    <property type="molecule type" value="Genomic_DNA"/>
</dbReference>
<evidence type="ECO:0000256" key="4">
    <source>
        <dbReference type="ARBA" id="ARBA00022692"/>
    </source>
</evidence>
<feature type="transmembrane region" description="Helical" evidence="8">
    <location>
        <begin position="432"/>
        <end position="455"/>
    </location>
</feature>
<evidence type="ECO:0000256" key="5">
    <source>
        <dbReference type="ARBA" id="ARBA00022989"/>
    </source>
</evidence>
<evidence type="ECO:0000256" key="3">
    <source>
        <dbReference type="ARBA" id="ARBA00022448"/>
    </source>
</evidence>
<keyword evidence="6 8" id="KW-0472">Membrane</keyword>
<comment type="subcellular location">
    <subcellularLocation>
        <location evidence="1">Membrane</location>
        <topology evidence="1">Multi-pass membrane protein</topology>
    </subcellularLocation>
</comment>
<dbReference type="AlphaFoldDB" id="A0A9W7SJL7"/>
<evidence type="ECO:0000256" key="7">
    <source>
        <dbReference type="SAM" id="MobiDB-lite"/>
    </source>
</evidence>
<feature type="compositionally biased region" description="Polar residues" evidence="7">
    <location>
        <begin position="19"/>
        <end position="36"/>
    </location>
</feature>
<feature type="compositionally biased region" description="Basic and acidic residues" evidence="7">
    <location>
        <begin position="1"/>
        <end position="18"/>
    </location>
</feature>
<comment type="similarity">
    <text evidence="2">Belongs to the major facilitator superfamily. TCR/Tet family.</text>
</comment>
<feature type="transmembrane region" description="Helical" evidence="8">
    <location>
        <begin position="236"/>
        <end position="262"/>
    </location>
</feature>
<keyword evidence="10" id="KW-1185">Reference proteome</keyword>
<feature type="transmembrane region" description="Helical" evidence="8">
    <location>
        <begin position="307"/>
        <end position="326"/>
    </location>
</feature>
<evidence type="ECO:0000313" key="9">
    <source>
        <dbReference type="EMBL" id="KAH9816995.1"/>
    </source>
</evidence>
<dbReference type="Pfam" id="PF07690">
    <property type="entry name" value="MFS_1"/>
    <property type="match status" value="1"/>
</dbReference>
<comment type="caution">
    <text evidence="9">The sequence shown here is derived from an EMBL/GenBank/DDBJ whole genome shotgun (WGS) entry which is preliminary data.</text>
</comment>
<keyword evidence="5 8" id="KW-1133">Transmembrane helix</keyword>
<dbReference type="GO" id="GO:0005886">
    <property type="term" value="C:plasma membrane"/>
    <property type="evidence" value="ECO:0007669"/>
    <property type="project" value="TreeGrafter"/>
</dbReference>
<reference evidence="9 10" key="2">
    <citation type="journal article" date="2021" name="Curr. Genet.">
        <title>Genetic response to nitrogen starvation in the aggressive Eucalyptus foliar pathogen Teratosphaeria destructans.</title>
        <authorList>
            <person name="Havenga M."/>
            <person name="Wingfield B.D."/>
            <person name="Wingfield M.J."/>
            <person name="Dreyer L.L."/>
            <person name="Roets F."/>
            <person name="Aylward J."/>
        </authorList>
    </citation>
    <scope>NUCLEOTIDE SEQUENCE [LARGE SCALE GENOMIC DNA]</scope>
    <source>
        <strain evidence="9">CMW44962</strain>
    </source>
</reference>
<evidence type="ECO:0000256" key="1">
    <source>
        <dbReference type="ARBA" id="ARBA00004141"/>
    </source>
</evidence>
<gene>
    <name evidence="9" type="ORF">Tdes44962_MAKER05571</name>
</gene>
<feature type="transmembrane region" description="Helical" evidence="8">
    <location>
        <begin position="95"/>
        <end position="113"/>
    </location>
</feature>
<feature type="transmembrane region" description="Helical" evidence="8">
    <location>
        <begin position="165"/>
        <end position="184"/>
    </location>
</feature>
<evidence type="ECO:0000256" key="8">
    <source>
        <dbReference type="SAM" id="Phobius"/>
    </source>
</evidence>
<keyword evidence="4 8" id="KW-0812">Transmembrane</keyword>
<dbReference type="PANTHER" id="PTHR23501:SF12">
    <property type="entry name" value="MAJOR FACILITATOR SUPERFAMILY (MFS) PROFILE DOMAIN-CONTAINING PROTEIN-RELATED"/>
    <property type="match status" value="1"/>
</dbReference>
<feature type="region of interest" description="Disordered" evidence="7">
    <location>
        <begin position="1"/>
        <end position="49"/>
    </location>
</feature>
<accession>A0A9W7SJL7</accession>
<protein>
    <submittedName>
        <fullName evidence="9">Efflux pump antibiotic resistance protein</fullName>
    </submittedName>
</protein>
<feature type="transmembrane region" description="Helical" evidence="8">
    <location>
        <begin position="196"/>
        <end position="215"/>
    </location>
</feature>
<dbReference type="Proteomes" id="UP001138500">
    <property type="component" value="Unassembled WGS sequence"/>
</dbReference>
<feature type="transmembrane region" description="Helical" evidence="8">
    <location>
        <begin position="346"/>
        <end position="364"/>
    </location>
</feature>
<proteinExistence type="inferred from homology"/>
<dbReference type="PANTHER" id="PTHR23501">
    <property type="entry name" value="MAJOR FACILITATOR SUPERFAMILY"/>
    <property type="match status" value="1"/>
</dbReference>
<feature type="transmembrane region" description="Helical" evidence="8">
    <location>
        <begin position="55"/>
        <end position="74"/>
    </location>
</feature>
<dbReference type="InterPro" id="IPR036259">
    <property type="entry name" value="MFS_trans_sf"/>
</dbReference>
<feature type="transmembrane region" description="Helical" evidence="8">
    <location>
        <begin position="268"/>
        <end position="287"/>
    </location>
</feature>
<name>A0A9W7SJL7_9PEZI</name>
<feature type="transmembrane region" description="Helical" evidence="8">
    <location>
        <begin position="401"/>
        <end position="420"/>
    </location>
</feature>
<evidence type="ECO:0000256" key="2">
    <source>
        <dbReference type="ARBA" id="ARBA00007520"/>
    </source>
</evidence>
<organism evidence="9 10">
    <name type="scientific">Teratosphaeria destructans</name>
    <dbReference type="NCBI Taxonomy" id="418781"/>
    <lineage>
        <taxon>Eukaryota</taxon>
        <taxon>Fungi</taxon>
        <taxon>Dikarya</taxon>
        <taxon>Ascomycota</taxon>
        <taxon>Pezizomycotina</taxon>
        <taxon>Dothideomycetes</taxon>
        <taxon>Dothideomycetidae</taxon>
        <taxon>Mycosphaerellales</taxon>
        <taxon>Teratosphaeriaceae</taxon>
        <taxon>Teratosphaeria</taxon>
    </lineage>
</organism>
<dbReference type="Gene3D" id="1.20.1250.20">
    <property type="entry name" value="MFS general substrate transporter like domains"/>
    <property type="match status" value="1"/>
</dbReference>
<reference evidence="9 10" key="1">
    <citation type="journal article" date="2018" name="IMA Fungus">
        <title>IMA Genome-F 10: Nine draft genome sequences of Claviceps purpurea s.lat., including C. arundinis, C. humidiphila, and C. cf. spartinae, pseudomolecules for the pitch canker pathogen Fusarium circinatum, draft genome of Davidsoniella eucalypti, Grosmannia galeiformis, Quambalaria eucalypti, and Teratosphaeria destructans.</title>
        <authorList>
            <person name="Wingfield B.D."/>
            <person name="Liu M."/>
            <person name="Nguyen H.D."/>
            <person name="Lane F.A."/>
            <person name="Morgan S.W."/>
            <person name="De Vos L."/>
            <person name="Wilken P.M."/>
            <person name="Duong T.A."/>
            <person name="Aylward J."/>
            <person name="Coetzee M.P."/>
            <person name="Dadej K."/>
            <person name="De Beer Z.W."/>
            <person name="Findlay W."/>
            <person name="Havenga M."/>
            <person name="Kolarik M."/>
            <person name="Menzies J.G."/>
            <person name="Naidoo K."/>
            <person name="Pochopski O."/>
            <person name="Shoukouhi P."/>
            <person name="Santana Q.C."/>
            <person name="Seifert K.A."/>
            <person name="Soal N."/>
            <person name="Steenkamp E.T."/>
            <person name="Tatham C.T."/>
            <person name="van der Nest M.A."/>
            <person name="Wingfield M.J."/>
        </authorList>
    </citation>
    <scope>NUCLEOTIDE SEQUENCE [LARGE SCALE GENOMIC DNA]</scope>
    <source>
        <strain evidence="9">CMW44962</strain>
    </source>
</reference>
<dbReference type="InterPro" id="IPR011701">
    <property type="entry name" value="MFS"/>
</dbReference>
<dbReference type="SUPFAM" id="SSF103473">
    <property type="entry name" value="MFS general substrate transporter"/>
    <property type="match status" value="1"/>
</dbReference>
<sequence length="540" mass="57827">MATAKESDMASKEHESLRSKSVSTGDDQTGSAYTDESQNHTTRDTPQSPRDVHGVKWFLVVISLILTTFLWGLDGTITADIQATFVREFDSIDKLAYNSVAFFLGAAACVLSWGQLYCHFNAKWVFITCIVIFEAAICGVGGSGMYVGVLTLLSMTTTEQERPSYMGYPGITWGIGTVLGPIIGGAFAESRATWRWGFYINLCVGAVCAPVWLLLVPSKDPSAGVPWKTRIQGFDFVGLILLSGASSALLLAMNFGGLVYAWNSGSMIALWVVAGVLIVAFGVQQGFGIGAKQVVFPVKMMSNAKVLVVFFNETCSATGCFLPIYFIPLYFQYVRDEEPLMAGVRLLPFICFMVATVLVCGQAVSSTGKWLPWFFYGGIMVVIGGSLMAFTVDEATSAAKIYGYSILIGTGTGAYIQMPFNACQELVSDPALIPAAVGLITWAQLAAPAITLSIANSVFLNTARTAIAKVLPADAPILAILSGVGKGYLDTVSQDSRQDVTHAVVHSMRKAFILVVTAGALTLVLSPLLLRTTRGVRKGL</sequence>
<feature type="transmembrane region" description="Helical" evidence="8">
    <location>
        <begin position="511"/>
        <end position="530"/>
    </location>
</feature>
<feature type="transmembrane region" description="Helical" evidence="8">
    <location>
        <begin position="125"/>
        <end position="153"/>
    </location>
</feature>
<evidence type="ECO:0000256" key="6">
    <source>
        <dbReference type="ARBA" id="ARBA00023136"/>
    </source>
</evidence>